<dbReference type="AlphaFoldDB" id="A0A2H9T5X6"/>
<evidence type="ECO:0000313" key="1">
    <source>
        <dbReference type="EMBL" id="PJE78626.1"/>
    </source>
</evidence>
<dbReference type="EMBL" id="NSIT01000149">
    <property type="protein sequence ID" value="PJE78626.1"/>
    <property type="molecule type" value="Genomic_DNA"/>
</dbReference>
<organism evidence="1">
    <name type="scientific">invertebrate metagenome</name>
    <dbReference type="NCBI Taxonomy" id="1711999"/>
    <lineage>
        <taxon>unclassified sequences</taxon>
        <taxon>metagenomes</taxon>
        <taxon>organismal metagenomes</taxon>
    </lineage>
</organism>
<dbReference type="Pfam" id="PF09614">
    <property type="entry name" value="Cas_Csy2"/>
    <property type="match status" value="1"/>
</dbReference>
<dbReference type="InterPro" id="IPR013398">
    <property type="entry name" value="CRISPR-assoc_prot_Csy2"/>
</dbReference>
<gene>
    <name evidence="1" type="primary">csy2</name>
    <name evidence="1" type="ORF">CI610_02431</name>
</gene>
<sequence length="315" mass="35822">MIDHDAYLYIRQVEIHNANGISSPITYGFPAVTGFLGACHALERKIPFEVNLDFCGVLIACHECRIKRYRPHRYSDYTLNQSRNPIKKDGKTASIIEEGKTDLTVSFVIPLHYEDDDDEDWLTDNTDTFTDWVKKTLYCQPMAGGSVFSVGSVDIIQPENLDYLKASLAPAFVLMEAKKDLIDITETLQKTHADATALDALLEVAMLHHIPERNVPEEKRPEKDKNSKTEWTVRNIKQGRGWLVPMPVGYQSISPLFDPGTMEECRTGDYPSQFVETLYGLGKWVFPYSLTSLSHAFWSMNTDDEGLYLIQQTEQ</sequence>
<name>A0A2H9T5X6_9ZZZZ</name>
<dbReference type="NCBIfam" id="TIGR02565">
    <property type="entry name" value="cas_Csy2"/>
    <property type="match status" value="1"/>
</dbReference>
<comment type="caution">
    <text evidence="1">The sequence shown here is derived from an EMBL/GenBank/DDBJ whole genome shotgun (WGS) entry which is preliminary data.</text>
</comment>
<accession>A0A2H9T5X6</accession>
<proteinExistence type="predicted"/>
<reference evidence="1" key="1">
    <citation type="journal article" date="2017" name="Appl. Environ. Microbiol.">
        <title>Molecular characterization of an Endozoicomonas-like organism causing infection in king scallop Pecten maximus L.</title>
        <authorList>
            <person name="Cano I."/>
            <person name="van Aerle R."/>
            <person name="Ross S."/>
            <person name="Verner-Jeffreys D.W."/>
            <person name="Paley R.K."/>
            <person name="Rimmer G."/>
            <person name="Ryder D."/>
            <person name="Hooper P."/>
            <person name="Stone D."/>
            <person name="Feist S.W."/>
        </authorList>
    </citation>
    <scope>NUCLEOTIDE SEQUENCE</scope>
</reference>
<protein>
    <submittedName>
        <fullName evidence="1">CRISPR-associated protein Csy2</fullName>
    </submittedName>
</protein>